<reference evidence="1" key="1">
    <citation type="submission" date="2021-01" db="EMBL/GenBank/DDBJ databases">
        <title>Modified the classification status of verrucomicrobia.</title>
        <authorList>
            <person name="Feng X."/>
        </authorList>
    </citation>
    <scope>NUCLEOTIDE SEQUENCE</scope>
    <source>
        <strain evidence="1">KCTC 12986</strain>
    </source>
</reference>
<organism evidence="1 2">
    <name type="scientific">Roseibacillus ishigakijimensis</name>
    <dbReference type="NCBI Taxonomy" id="454146"/>
    <lineage>
        <taxon>Bacteria</taxon>
        <taxon>Pseudomonadati</taxon>
        <taxon>Verrucomicrobiota</taxon>
        <taxon>Verrucomicrobiia</taxon>
        <taxon>Verrucomicrobiales</taxon>
        <taxon>Verrucomicrobiaceae</taxon>
        <taxon>Roseibacillus</taxon>
    </lineage>
</organism>
<evidence type="ECO:0000313" key="2">
    <source>
        <dbReference type="Proteomes" id="UP000604083"/>
    </source>
</evidence>
<protein>
    <submittedName>
        <fullName evidence="1">Uncharacterized protein</fullName>
    </submittedName>
</protein>
<gene>
    <name evidence="1" type="ORF">JIN78_12665</name>
</gene>
<dbReference type="AlphaFoldDB" id="A0A934RP24"/>
<sequence>MICLVGNRPILQVGNHQIVGYEVDWIETALRRASLAADRDDFPFIEEVRDGVIYYLEHKCSLRLLPIEDLYGRMRHMLDKIGCSAIARELRVLTPPLTLSLARTARKIPAGFELGFFQELRKLLDEVHQLGAEEVRFTEIQEATLLLAGTRDWDSRCEKMQREVLDFLEMTAQGKETANGKLALKLEAA</sequence>
<accession>A0A934RP24</accession>
<dbReference type="EMBL" id="JAENIO010000035">
    <property type="protein sequence ID" value="MBK1834914.1"/>
    <property type="molecule type" value="Genomic_DNA"/>
</dbReference>
<evidence type="ECO:0000313" key="1">
    <source>
        <dbReference type="EMBL" id="MBK1834914.1"/>
    </source>
</evidence>
<dbReference type="Proteomes" id="UP000604083">
    <property type="component" value="Unassembled WGS sequence"/>
</dbReference>
<comment type="caution">
    <text evidence="1">The sequence shown here is derived from an EMBL/GenBank/DDBJ whole genome shotgun (WGS) entry which is preliminary data.</text>
</comment>
<proteinExistence type="predicted"/>
<name>A0A934RP24_9BACT</name>
<dbReference type="RefSeq" id="WP_200392348.1">
    <property type="nucleotide sequence ID" value="NZ_JAENIO010000035.1"/>
</dbReference>
<keyword evidence="2" id="KW-1185">Reference proteome</keyword>